<comment type="caution">
    <text evidence="4">The sequence shown here is derived from an EMBL/GenBank/DDBJ whole genome shotgun (WGS) entry which is preliminary data.</text>
</comment>
<feature type="region of interest" description="Disordered" evidence="2">
    <location>
        <begin position="88"/>
        <end position="378"/>
    </location>
</feature>
<feature type="compositionally biased region" description="Basic and acidic residues" evidence="2">
    <location>
        <begin position="153"/>
        <end position="169"/>
    </location>
</feature>
<feature type="compositionally biased region" description="Polar residues" evidence="2">
    <location>
        <begin position="674"/>
        <end position="686"/>
    </location>
</feature>
<evidence type="ECO:0000313" key="5">
    <source>
        <dbReference type="Proteomes" id="UP000799776"/>
    </source>
</evidence>
<sequence length="1530" mass="169112">MARPKRQRESTGTTTSSVKDAKRQRTAAEDPESATADNPDSSTAQPPQEQAEGNTAKSTATATAGQPDTEVYYSARKILKENKAKFLIDWAPNSQTGEVYEPTWEPKKNANTSLVTEWLERKTAAADRRDSSRRETPVDQKAQSPKRARGRPRKSDPVEKQDEPRKATEESEAETPKRKRGRPRKSRVAEGSDTEEETPIRKKRGRPRKSDTYKEPTESDTPKRKRGRPRKSQEVPKSTQDYVPSGDQGDYSLVKQRIVRTRRATGSAVLSSPARSSLEPEEETTVRSELLTQGPEEESLVATQLGRGSDPDQSQIPNISPQVLVQQRSDFNPEEDNQRHLTSQVCGEIQESPQAHPADSYSCDRVSDTQYPSNYQPAEQLLQPLRFAKDAIVPDSQEQCADDNYVPSTQTATQTASGEVSTSHQDTSESNNPTQSALIEETDPIEEFTICGASEELVQDGEEDGDRFNEGVSQVPTAQEDQEQEQPLLDDQCREAERHQTPNEISTQDDTTSDNLESQTVQAPAEEQRLNPGGVSTQDESGSNNASNRRDNSPSKTSSEHWQPAQSQIRIPDSNSQEYQLSVSEQRSGSQGTNINTSDRSATLLAEPEVLRLTVAAQSAEAVSNQEVIAPGDLGANPASPADRYTERQATPEAELEVSARKRESRSPAFDPEQASSSIPQLNSHLPETLGTDPPPRLQTPSDPPGTPKAQLPGHSTQSPTTPVEEERPACNREDSVEIRTPEDIKALWANVSSLMERVKSSPANAGSGLGTRSPSVIPPNPPESPMLPQKTLGPSRLSMVDRAVADEKETEDQEEMQGIFQNDGASSPGVLLEDPNVADQEFLIGIPLKGIQGDHYRRVINYYKKNLGFVPDSLGATHPNDDALAVEVEQFFTRLRAIQAHFELDYPEQLTQTPSQDALQAAWIDAEGSKFDFLGKLVDGLKHHYLHMVVLTPPGKIMNMLETQMRSRHVRLYRNDDLDMQMDYEPEGDITVRIVPTSGEGSTVDTRTADIIVSFDSCVDLDSDYIRSIRRDKSDPTKLAPVLTPVVVNGLDHIERCISPFVRDRERSRLIIKLTNDLKFEAGKAEYFTEISEVVGEVVNQSVNRPTTWELPQVGSIKPYVQHEDSLSQFLLSPSLPHGTLESVSGIKRRLDDTDDLGSPKKQRLTPQPGTVNPADITHISDSLANTQLPGTSDAAKYIIDEIGTMEHRLRLKGKQVRRLESAWEDDQKKHDDLGAKLLTIREERDSARAELVTAQKQRDTARAELASSKDEATRLRAELAEARTALSTSTVPGIAEFESLRRDLDDALAKAQRAETAHAALARDAAFYSEQYQNASRSATESSAALQILQKRLPGLEQQASGEAARARAISLDTAENAWKGEVERLGIQLRQRDGLVSRLWEENARLKGSRGVGTRAGSVPRSPRCGFEAALTGGSNGMLWEVVDIAINVHSYFNGFSERLWKPGYKAVRVRFPKNEKGFEAAKERAVEASLNGNSIDPSQYVGRGMRLLEKVRSGGKGQFNYYFFGK</sequence>
<gene>
    <name evidence="4" type="ORF">K490DRAFT_53993</name>
</gene>
<dbReference type="InterPro" id="IPR000953">
    <property type="entry name" value="Chromo/chromo_shadow_dom"/>
</dbReference>
<protein>
    <recommendedName>
        <fullName evidence="3">Chromo domain-containing protein</fullName>
    </recommendedName>
</protein>
<feature type="region of interest" description="Disordered" evidence="2">
    <location>
        <begin position="619"/>
        <end position="739"/>
    </location>
</feature>
<feature type="compositionally biased region" description="Polar residues" evidence="2">
    <location>
        <begin position="502"/>
        <end position="522"/>
    </location>
</feature>
<dbReference type="InterPro" id="IPR021006">
    <property type="entry name" value="Hda2/3"/>
</dbReference>
<evidence type="ECO:0000256" key="1">
    <source>
        <dbReference type="SAM" id="Coils"/>
    </source>
</evidence>
<accession>A0A9P4M1C1</accession>
<feature type="compositionally biased region" description="Basic and acidic residues" evidence="2">
    <location>
        <begin position="118"/>
        <end position="138"/>
    </location>
</feature>
<dbReference type="PRINTS" id="PR00929">
    <property type="entry name" value="ATHOOK"/>
</dbReference>
<feature type="region of interest" description="Disordered" evidence="2">
    <location>
        <begin position="1"/>
        <end position="69"/>
    </location>
</feature>
<evidence type="ECO:0000313" key="4">
    <source>
        <dbReference type="EMBL" id="KAF2091077.1"/>
    </source>
</evidence>
<keyword evidence="1" id="KW-0175">Coiled coil</keyword>
<feature type="coiled-coil region" evidence="1">
    <location>
        <begin position="1239"/>
        <end position="1326"/>
    </location>
</feature>
<feature type="compositionally biased region" description="Pro residues" evidence="2">
    <location>
        <begin position="693"/>
        <end position="707"/>
    </location>
</feature>
<reference evidence="4" key="1">
    <citation type="journal article" date="2020" name="Stud. Mycol.">
        <title>101 Dothideomycetes genomes: a test case for predicting lifestyles and emergence of pathogens.</title>
        <authorList>
            <person name="Haridas S."/>
            <person name="Albert R."/>
            <person name="Binder M."/>
            <person name="Bloem J."/>
            <person name="Labutti K."/>
            <person name="Salamov A."/>
            <person name="Andreopoulos B."/>
            <person name="Baker S."/>
            <person name="Barry K."/>
            <person name="Bills G."/>
            <person name="Bluhm B."/>
            <person name="Cannon C."/>
            <person name="Castanera R."/>
            <person name="Culley D."/>
            <person name="Daum C."/>
            <person name="Ezra D."/>
            <person name="Gonzalez J."/>
            <person name="Henrissat B."/>
            <person name="Kuo A."/>
            <person name="Liang C."/>
            <person name="Lipzen A."/>
            <person name="Lutzoni F."/>
            <person name="Magnuson J."/>
            <person name="Mondo S."/>
            <person name="Nolan M."/>
            <person name="Ohm R."/>
            <person name="Pangilinan J."/>
            <person name="Park H.-J."/>
            <person name="Ramirez L."/>
            <person name="Alfaro M."/>
            <person name="Sun H."/>
            <person name="Tritt A."/>
            <person name="Yoshinaga Y."/>
            <person name="Zwiers L.-H."/>
            <person name="Turgeon B."/>
            <person name="Goodwin S."/>
            <person name="Spatafora J."/>
            <person name="Crous P."/>
            <person name="Grigoriev I."/>
        </authorList>
    </citation>
    <scope>NUCLEOTIDE SEQUENCE</scope>
    <source>
        <strain evidence="4">CBS 121410</strain>
    </source>
</reference>
<feature type="region of interest" description="Disordered" evidence="2">
    <location>
        <begin position="760"/>
        <end position="794"/>
    </location>
</feature>
<dbReference type="Gene3D" id="3.40.50.12360">
    <property type="match status" value="1"/>
</dbReference>
<feature type="compositionally biased region" description="Polar residues" evidence="2">
    <location>
        <begin position="554"/>
        <end position="601"/>
    </location>
</feature>
<feature type="compositionally biased region" description="Polar residues" evidence="2">
    <location>
        <begin position="406"/>
        <end position="437"/>
    </location>
</feature>
<feature type="compositionally biased region" description="Polar residues" evidence="2">
    <location>
        <begin position="311"/>
        <end position="330"/>
    </location>
</feature>
<feature type="compositionally biased region" description="Basic and acidic residues" evidence="2">
    <location>
        <begin position="19"/>
        <end position="28"/>
    </location>
</feature>
<name>A0A9P4M1C1_9PEZI</name>
<feature type="domain" description="Chromo" evidence="3">
    <location>
        <begin position="73"/>
        <end position="131"/>
    </location>
</feature>
<dbReference type="InterPro" id="IPR038609">
    <property type="entry name" value="HDA1_su2/3_sf"/>
</dbReference>
<feature type="compositionally biased region" description="Basic and acidic residues" evidence="2">
    <location>
        <begin position="208"/>
        <end position="222"/>
    </location>
</feature>
<dbReference type="SMART" id="SM00384">
    <property type="entry name" value="AT_hook"/>
    <property type="match status" value="4"/>
</dbReference>
<dbReference type="EMBL" id="ML978712">
    <property type="protein sequence ID" value="KAF2091077.1"/>
    <property type="molecule type" value="Genomic_DNA"/>
</dbReference>
<feature type="compositionally biased region" description="Polar residues" evidence="2">
    <location>
        <begin position="368"/>
        <end position="377"/>
    </location>
</feature>
<feature type="compositionally biased region" description="Basic and acidic residues" evidence="2">
    <location>
        <begin position="725"/>
        <end position="739"/>
    </location>
</feature>
<feature type="region of interest" description="Disordered" evidence="2">
    <location>
        <begin position="1144"/>
        <end position="1175"/>
    </location>
</feature>
<feature type="compositionally biased region" description="Basic and acidic residues" evidence="2">
    <location>
        <begin position="491"/>
        <end position="501"/>
    </location>
</feature>
<dbReference type="GO" id="GO:0003677">
    <property type="term" value="F:DNA binding"/>
    <property type="evidence" value="ECO:0007669"/>
    <property type="project" value="InterPro"/>
</dbReference>
<feature type="compositionally biased region" description="Polar residues" evidence="2">
    <location>
        <begin position="35"/>
        <end position="66"/>
    </location>
</feature>
<feature type="compositionally biased region" description="Basic residues" evidence="2">
    <location>
        <begin position="177"/>
        <end position="186"/>
    </location>
</feature>
<dbReference type="GO" id="GO:0070823">
    <property type="term" value="C:HDA1 complex"/>
    <property type="evidence" value="ECO:0007669"/>
    <property type="project" value="InterPro"/>
</dbReference>
<dbReference type="Proteomes" id="UP000799776">
    <property type="component" value="Unassembled WGS sequence"/>
</dbReference>
<evidence type="ECO:0000259" key="3">
    <source>
        <dbReference type="PROSITE" id="PS50013"/>
    </source>
</evidence>
<dbReference type="InterPro" id="IPR017956">
    <property type="entry name" value="AT_hook_DNA-bd_motif"/>
</dbReference>
<evidence type="ECO:0000256" key="2">
    <source>
        <dbReference type="SAM" id="MobiDB-lite"/>
    </source>
</evidence>
<feature type="compositionally biased region" description="Pro residues" evidence="2">
    <location>
        <begin position="777"/>
        <end position="786"/>
    </location>
</feature>
<feature type="region of interest" description="Disordered" evidence="2">
    <location>
        <begin position="393"/>
        <end position="602"/>
    </location>
</feature>
<keyword evidence="5" id="KW-1185">Reference proteome</keyword>
<dbReference type="OrthoDB" id="3647690at2759"/>
<proteinExistence type="predicted"/>
<dbReference type="Pfam" id="PF02178">
    <property type="entry name" value="AT_hook"/>
    <property type="match status" value="4"/>
</dbReference>
<dbReference type="PROSITE" id="PS50013">
    <property type="entry name" value="CHROMO_2"/>
    <property type="match status" value="1"/>
</dbReference>
<organism evidence="4 5">
    <name type="scientific">Saccharata proteae CBS 121410</name>
    <dbReference type="NCBI Taxonomy" id="1314787"/>
    <lineage>
        <taxon>Eukaryota</taxon>
        <taxon>Fungi</taxon>
        <taxon>Dikarya</taxon>
        <taxon>Ascomycota</taxon>
        <taxon>Pezizomycotina</taxon>
        <taxon>Dothideomycetes</taxon>
        <taxon>Dothideomycetes incertae sedis</taxon>
        <taxon>Botryosphaeriales</taxon>
        <taxon>Saccharataceae</taxon>
        <taxon>Saccharata</taxon>
    </lineage>
</organism>
<feature type="compositionally biased region" description="Polar residues" evidence="2">
    <location>
        <begin position="534"/>
        <end position="547"/>
    </location>
</feature>
<dbReference type="Pfam" id="PF11496">
    <property type="entry name" value="HDA2-3"/>
    <property type="match status" value="1"/>
</dbReference>